<dbReference type="PROSITE" id="PS00463">
    <property type="entry name" value="ZN2_CY6_FUNGAL_1"/>
    <property type="match status" value="1"/>
</dbReference>
<dbReference type="PANTHER" id="PTHR46910">
    <property type="entry name" value="TRANSCRIPTION FACTOR PDR1"/>
    <property type="match status" value="1"/>
</dbReference>
<sequence length="326" mass="35576">MTSRNPRGQGTEPSEIQLGTTINLLLGPRSNVFKACDACRQRKLKCNGLNPCERCINNSAQCHYRKKARRRDTGTEKPLTNQRAAFIPIQPAVAIGAAQPGTAEGDDRMTQTELQRILKPIRITDSVASRGTVTRTFGCTSSAAVLSLLLDLIWQSNSCLLLGSDIEYDGKSTSGVLWYILHAFAISESSRPPPLNPTLPGPLDTVPLEIQSIFLDQYISMAWKVLPFQSPNTLRAQLPHIADQSASHMLDDGKARRSILFPMLAIGAITAGYAELGSMFIADVQRDSLKADVVGDTIVLQADLLMISLAYSVSRMFTNYGSLHSV</sequence>
<keyword evidence="4" id="KW-0238">DNA-binding</keyword>
<dbReference type="PROSITE" id="PS50048">
    <property type="entry name" value="ZN2_CY6_FUNGAL_2"/>
    <property type="match status" value="1"/>
</dbReference>
<proteinExistence type="predicted"/>
<keyword evidence="6" id="KW-0539">Nucleus</keyword>
<organism evidence="9 10">
    <name type="scientific">Penicillium malachiteum</name>
    <dbReference type="NCBI Taxonomy" id="1324776"/>
    <lineage>
        <taxon>Eukaryota</taxon>
        <taxon>Fungi</taxon>
        <taxon>Dikarya</taxon>
        <taxon>Ascomycota</taxon>
        <taxon>Pezizomycotina</taxon>
        <taxon>Eurotiomycetes</taxon>
        <taxon>Eurotiomycetidae</taxon>
        <taxon>Eurotiales</taxon>
        <taxon>Aspergillaceae</taxon>
        <taxon>Penicillium</taxon>
    </lineage>
</organism>
<dbReference type="Proteomes" id="UP001215712">
    <property type="component" value="Unassembled WGS sequence"/>
</dbReference>
<evidence type="ECO:0000256" key="6">
    <source>
        <dbReference type="ARBA" id="ARBA00023242"/>
    </source>
</evidence>
<evidence type="ECO:0000256" key="2">
    <source>
        <dbReference type="ARBA" id="ARBA00022723"/>
    </source>
</evidence>
<evidence type="ECO:0000256" key="3">
    <source>
        <dbReference type="ARBA" id="ARBA00023015"/>
    </source>
</evidence>
<evidence type="ECO:0000256" key="4">
    <source>
        <dbReference type="ARBA" id="ARBA00023125"/>
    </source>
</evidence>
<dbReference type="Gene3D" id="4.10.240.10">
    <property type="entry name" value="Zn(2)-C6 fungal-type DNA-binding domain"/>
    <property type="match status" value="1"/>
</dbReference>
<dbReference type="Pfam" id="PF00172">
    <property type="entry name" value="Zn_clus"/>
    <property type="match status" value="1"/>
</dbReference>
<accession>A0AAD6HJ90</accession>
<reference evidence="9" key="1">
    <citation type="journal article" date="2023" name="IMA Fungus">
        <title>Comparative genomic study of the Penicillium genus elucidates a diverse pangenome and 15 lateral gene transfer events.</title>
        <authorList>
            <person name="Petersen C."/>
            <person name="Sorensen T."/>
            <person name="Nielsen M.R."/>
            <person name="Sondergaard T.E."/>
            <person name="Sorensen J.L."/>
            <person name="Fitzpatrick D.A."/>
            <person name="Frisvad J.C."/>
            <person name="Nielsen K.L."/>
        </authorList>
    </citation>
    <scope>NUCLEOTIDE SEQUENCE</scope>
    <source>
        <strain evidence="9">IBT 17514</strain>
    </source>
</reference>
<dbReference type="GO" id="GO:0000981">
    <property type="term" value="F:DNA-binding transcription factor activity, RNA polymerase II-specific"/>
    <property type="evidence" value="ECO:0007669"/>
    <property type="project" value="InterPro"/>
</dbReference>
<dbReference type="EMBL" id="JAQJAN010000010">
    <property type="protein sequence ID" value="KAJ5719719.1"/>
    <property type="molecule type" value="Genomic_DNA"/>
</dbReference>
<dbReference type="GO" id="GO:0005634">
    <property type="term" value="C:nucleus"/>
    <property type="evidence" value="ECO:0007669"/>
    <property type="project" value="UniProtKB-SubCell"/>
</dbReference>
<dbReference type="CDD" id="cd00067">
    <property type="entry name" value="GAL4"/>
    <property type="match status" value="1"/>
</dbReference>
<keyword evidence="10" id="KW-1185">Reference proteome</keyword>
<dbReference type="InterPro" id="IPR001138">
    <property type="entry name" value="Zn2Cys6_DnaBD"/>
</dbReference>
<dbReference type="SUPFAM" id="SSF57701">
    <property type="entry name" value="Zn2/Cys6 DNA-binding domain"/>
    <property type="match status" value="1"/>
</dbReference>
<dbReference type="AlphaFoldDB" id="A0AAD6HJ90"/>
<keyword evidence="7" id="KW-0812">Transmembrane</keyword>
<dbReference type="GO" id="GO:0003677">
    <property type="term" value="F:DNA binding"/>
    <property type="evidence" value="ECO:0007669"/>
    <property type="project" value="UniProtKB-KW"/>
</dbReference>
<name>A0AAD6HJ90_9EURO</name>
<evidence type="ECO:0000313" key="9">
    <source>
        <dbReference type="EMBL" id="KAJ5719719.1"/>
    </source>
</evidence>
<evidence type="ECO:0000259" key="8">
    <source>
        <dbReference type="PROSITE" id="PS50048"/>
    </source>
</evidence>
<keyword evidence="7" id="KW-0472">Membrane</keyword>
<dbReference type="GO" id="GO:0008270">
    <property type="term" value="F:zinc ion binding"/>
    <property type="evidence" value="ECO:0007669"/>
    <property type="project" value="InterPro"/>
</dbReference>
<dbReference type="SMART" id="SM00066">
    <property type="entry name" value="GAL4"/>
    <property type="match status" value="1"/>
</dbReference>
<gene>
    <name evidence="9" type="ORF">N7493_007297</name>
</gene>
<dbReference type="InterPro" id="IPR050987">
    <property type="entry name" value="AtrR-like"/>
</dbReference>
<evidence type="ECO:0000256" key="7">
    <source>
        <dbReference type="SAM" id="Phobius"/>
    </source>
</evidence>
<dbReference type="InterPro" id="IPR036864">
    <property type="entry name" value="Zn2-C6_fun-type_DNA-bd_sf"/>
</dbReference>
<keyword evidence="7" id="KW-1133">Transmembrane helix</keyword>
<dbReference type="PANTHER" id="PTHR46910:SF3">
    <property type="entry name" value="HALOTOLERANCE PROTEIN 9-RELATED"/>
    <property type="match status" value="1"/>
</dbReference>
<evidence type="ECO:0000256" key="5">
    <source>
        <dbReference type="ARBA" id="ARBA00023163"/>
    </source>
</evidence>
<evidence type="ECO:0000313" key="10">
    <source>
        <dbReference type="Proteomes" id="UP001215712"/>
    </source>
</evidence>
<keyword evidence="3" id="KW-0805">Transcription regulation</keyword>
<reference evidence="9" key="2">
    <citation type="submission" date="2023-01" db="EMBL/GenBank/DDBJ databases">
        <authorList>
            <person name="Petersen C."/>
        </authorList>
    </citation>
    <scope>NUCLEOTIDE SEQUENCE</scope>
    <source>
        <strain evidence="9">IBT 17514</strain>
    </source>
</reference>
<keyword evidence="5" id="KW-0804">Transcription</keyword>
<feature type="domain" description="Zn(2)-C6 fungal-type" evidence="8">
    <location>
        <begin position="35"/>
        <end position="64"/>
    </location>
</feature>
<keyword evidence="2" id="KW-0479">Metal-binding</keyword>
<feature type="transmembrane region" description="Helical" evidence="7">
    <location>
        <begin position="259"/>
        <end position="281"/>
    </location>
</feature>
<comment type="caution">
    <text evidence="9">The sequence shown here is derived from an EMBL/GenBank/DDBJ whole genome shotgun (WGS) entry which is preliminary data.</text>
</comment>
<evidence type="ECO:0000256" key="1">
    <source>
        <dbReference type="ARBA" id="ARBA00004123"/>
    </source>
</evidence>
<comment type="subcellular location">
    <subcellularLocation>
        <location evidence="1">Nucleus</location>
    </subcellularLocation>
</comment>
<protein>
    <recommendedName>
        <fullName evidence="8">Zn(2)-C6 fungal-type domain-containing protein</fullName>
    </recommendedName>
</protein>